<dbReference type="InterPro" id="IPR017812">
    <property type="entry name" value="Mycothiol_ligase_MshC"/>
</dbReference>
<dbReference type="GO" id="GO:0035446">
    <property type="term" value="F:cysteine-glucosaminylinositol ligase activity"/>
    <property type="evidence" value="ECO:0007669"/>
    <property type="project" value="UniProtKB-EC"/>
</dbReference>
<evidence type="ECO:0000256" key="12">
    <source>
        <dbReference type="ARBA" id="ARBA00033376"/>
    </source>
</evidence>
<evidence type="ECO:0000256" key="1">
    <source>
        <dbReference type="ARBA" id="ARBA00001947"/>
    </source>
</evidence>
<evidence type="ECO:0000256" key="2">
    <source>
        <dbReference type="ARBA" id="ARBA00003679"/>
    </source>
</evidence>
<comment type="catalytic activity">
    <reaction evidence="13">
        <text>1D-myo-inositol 2-amino-2-deoxy-alpha-D-glucopyranoside + L-cysteine + ATP = 1D-myo-inositol 2-(L-cysteinylamino)-2-deoxy-alpha-D-glucopyranoside + AMP + diphosphate + H(+)</text>
        <dbReference type="Rhea" id="RHEA:26176"/>
        <dbReference type="ChEBI" id="CHEBI:15378"/>
        <dbReference type="ChEBI" id="CHEBI:30616"/>
        <dbReference type="ChEBI" id="CHEBI:33019"/>
        <dbReference type="ChEBI" id="CHEBI:35235"/>
        <dbReference type="ChEBI" id="CHEBI:58886"/>
        <dbReference type="ChEBI" id="CHEBI:58887"/>
        <dbReference type="ChEBI" id="CHEBI:456215"/>
        <dbReference type="EC" id="6.3.1.13"/>
    </reaction>
</comment>
<keyword evidence="16" id="KW-1185">Reference proteome</keyword>
<dbReference type="Gene3D" id="1.20.120.640">
    <property type="entry name" value="Anticodon-binding domain of a subclass of class I aminoacyl-tRNA synthetases"/>
    <property type="match status" value="1"/>
</dbReference>
<comment type="cofactor">
    <cofactor evidence="1">
        <name>Zn(2+)</name>
        <dbReference type="ChEBI" id="CHEBI:29105"/>
    </cofactor>
</comment>
<evidence type="ECO:0000256" key="9">
    <source>
        <dbReference type="ARBA" id="ARBA00022741"/>
    </source>
</evidence>
<dbReference type="RefSeq" id="WP_083524374.1">
    <property type="nucleotide sequence ID" value="NZ_JBHUNF010000001.1"/>
</dbReference>
<dbReference type="PANTHER" id="PTHR10890:SF3">
    <property type="entry name" value="CYSTEINE--TRNA LIGASE, CYTOPLASMIC"/>
    <property type="match status" value="1"/>
</dbReference>
<comment type="subunit">
    <text evidence="4">Monomer.</text>
</comment>
<dbReference type="PANTHER" id="PTHR10890">
    <property type="entry name" value="CYSTEINYL-TRNA SYNTHETASE"/>
    <property type="match status" value="1"/>
</dbReference>
<evidence type="ECO:0000256" key="13">
    <source>
        <dbReference type="ARBA" id="ARBA00048350"/>
    </source>
</evidence>
<organism evidence="15 16">
    <name type="scientific">Gulosibacter bifidus</name>
    <dbReference type="NCBI Taxonomy" id="272239"/>
    <lineage>
        <taxon>Bacteria</taxon>
        <taxon>Bacillati</taxon>
        <taxon>Actinomycetota</taxon>
        <taxon>Actinomycetes</taxon>
        <taxon>Micrococcales</taxon>
        <taxon>Microbacteriaceae</taxon>
        <taxon>Gulosibacter</taxon>
    </lineage>
</organism>
<keyword evidence="9" id="KW-0547">Nucleotide-binding</keyword>
<evidence type="ECO:0000313" key="16">
    <source>
        <dbReference type="Proteomes" id="UP001597453"/>
    </source>
</evidence>
<protein>
    <recommendedName>
        <fullName evidence="6">L-cysteine:1D-myo-inositol 2-amino-2-deoxy-alpha-D-glucopyranoside ligase</fullName>
        <ecNumber evidence="5">6.3.1.13</ecNumber>
    </recommendedName>
    <alternativeName>
        <fullName evidence="12">Mycothiol ligase</fullName>
    </alternativeName>
</protein>
<comment type="function">
    <text evidence="2">Catalyzes the ATP-dependent condensation of GlcN-Ins and L-cysteine to form L-Cys-GlcN-Ins.</text>
</comment>
<dbReference type="Gene3D" id="3.40.50.620">
    <property type="entry name" value="HUPs"/>
    <property type="match status" value="1"/>
</dbReference>
<dbReference type="NCBIfam" id="TIGR03447">
    <property type="entry name" value="mycothiol_MshC"/>
    <property type="match status" value="1"/>
</dbReference>
<proteinExistence type="inferred from homology"/>
<evidence type="ECO:0000256" key="4">
    <source>
        <dbReference type="ARBA" id="ARBA00011245"/>
    </source>
</evidence>
<evidence type="ECO:0000256" key="11">
    <source>
        <dbReference type="ARBA" id="ARBA00022840"/>
    </source>
</evidence>
<accession>A0ABW5RH13</accession>
<evidence type="ECO:0000256" key="8">
    <source>
        <dbReference type="ARBA" id="ARBA00022723"/>
    </source>
</evidence>
<keyword evidence="10" id="KW-0862">Zinc</keyword>
<dbReference type="SUPFAM" id="SSF52374">
    <property type="entry name" value="Nucleotidylyl transferase"/>
    <property type="match status" value="1"/>
</dbReference>
<dbReference type="PRINTS" id="PR00983">
    <property type="entry name" value="TRNASYNTHCYS"/>
</dbReference>
<evidence type="ECO:0000256" key="6">
    <source>
        <dbReference type="ARBA" id="ARBA00020068"/>
    </source>
</evidence>
<evidence type="ECO:0000256" key="5">
    <source>
        <dbReference type="ARBA" id="ARBA00012088"/>
    </source>
</evidence>
<dbReference type="InterPro" id="IPR032678">
    <property type="entry name" value="tRNA-synt_1_cat_dom"/>
</dbReference>
<evidence type="ECO:0000256" key="7">
    <source>
        <dbReference type="ARBA" id="ARBA00022598"/>
    </source>
</evidence>
<evidence type="ECO:0000256" key="10">
    <source>
        <dbReference type="ARBA" id="ARBA00022833"/>
    </source>
</evidence>
<sequence length="434" mass="47186">MKRTHSWPEPTVPTLAGEGFPVALYDSARGEIAPVAVHDGRASIYVCGITPYDATHLGHAATYVAFDTCIRALRQAGVAVDYAQNITDVDDPLFDRARDTNVDWRELGESQTNLFRSDMAALRVIPPRDYVRVQDAIDDVAQAVAALVEAGFAYSVPTPDSVGGEQDIYLDILAVQQRTEFAVAQISHYSPVELSEKFVEFGGDPDRAGKRCMYDPLLWRAARADEPSWTTVVGTGRPGWHVECAVIALGTLADANTDADAPSSVTIQAGGRDLKFPHHEMTVAHATALTSKPFATHFAHAGLIAYEGTKMSKSLGNLVLVSKLTAAGADPAAIRLAILAHHYRSDWEWTDAALEAATERLRNWREAALTASTEPCAETEQLVQQMRRAIADDLNTPEVTAIVDRWVQQPVRGSECIDAVDALLGIDLRGTDLR</sequence>
<keyword evidence="8" id="KW-0479">Metal-binding</keyword>
<keyword evidence="7 15" id="KW-0436">Ligase</keyword>
<dbReference type="Proteomes" id="UP001597453">
    <property type="component" value="Unassembled WGS sequence"/>
</dbReference>
<feature type="domain" description="tRNA synthetases class I catalytic" evidence="14">
    <location>
        <begin position="36"/>
        <end position="358"/>
    </location>
</feature>
<keyword evidence="11" id="KW-0067">ATP-binding</keyword>
<evidence type="ECO:0000256" key="3">
    <source>
        <dbReference type="ARBA" id="ARBA00007723"/>
    </source>
</evidence>
<name>A0ABW5RH13_9MICO</name>
<reference evidence="16" key="1">
    <citation type="journal article" date="2019" name="Int. J. Syst. Evol. Microbiol.">
        <title>The Global Catalogue of Microorganisms (GCM) 10K type strain sequencing project: providing services to taxonomists for standard genome sequencing and annotation.</title>
        <authorList>
            <consortium name="The Broad Institute Genomics Platform"/>
            <consortium name="The Broad Institute Genome Sequencing Center for Infectious Disease"/>
            <person name="Wu L."/>
            <person name="Ma J."/>
        </authorList>
    </citation>
    <scope>NUCLEOTIDE SEQUENCE [LARGE SCALE GENOMIC DNA]</scope>
    <source>
        <strain evidence="16">TISTR 1511</strain>
    </source>
</reference>
<comment type="caution">
    <text evidence="15">The sequence shown here is derived from an EMBL/GenBank/DDBJ whole genome shotgun (WGS) entry which is preliminary data.</text>
</comment>
<comment type="similarity">
    <text evidence="3">Belongs to the class-I aminoacyl-tRNA synthetase family. MshC subfamily.</text>
</comment>
<evidence type="ECO:0000259" key="14">
    <source>
        <dbReference type="Pfam" id="PF01406"/>
    </source>
</evidence>
<dbReference type="EC" id="6.3.1.13" evidence="5"/>
<dbReference type="EMBL" id="JBHUNF010000001">
    <property type="protein sequence ID" value="MFD2673941.1"/>
    <property type="molecule type" value="Genomic_DNA"/>
</dbReference>
<dbReference type="InterPro" id="IPR024909">
    <property type="entry name" value="Cys-tRNA/MSH_ligase"/>
</dbReference>
<gene>
    <name evidence="15" type="primary">mshC</name>
    <name evidence="15" type="ORF">ACFSUQ_01285</name>
</gene>
<dbReference type="InterPro" id="IPR014729">
    <property type="entry name" value="Rossmann-like_a/b/a_fold"/>
</dbReference>
<dbReference type="Pfam" id="PF01406">
    <property type="entry name" value="tRNA-synt_1e"/>
    <property type="match status" value="1"/>
</dbReference>
<evidence type="ECO:0000313" key="15">
    <source>
        <dbReference type="EMBL" id="MFD2673941.1"/>
    </source>
</evidence>